<dbReference type="OrthoDB" id="6160297at2759"/>
<dbReference type="PANTHER" id="PTHR45823:SF1">
    <property type="entry name" value="T-SNARE COILED-COIL HOMOLOGY DOMAIN-CONTAINING PROTEIN"/>
    <property type="match status" value="1"/>
</dbReference>
<keyword evidence="1" id="KW-0479">Metal-binding</keyword>
<dbReference type="OMA" id="KYERESP"/>
<accession>A0A914AHD8</accession>
<evidence type="ECO:0000256" key="1">
    <source>
        <dbReference type="PROSITE-ProRule" id="PRU00047"/>
    </source>
</evidence>
<organism evidence="4 5">
    <name type="scientific">Patiria miniata</name>
    <name type="common">Bat star</name>
    <name type="synonym">Asterina miniata</name>
    <dbReference type="NCBI Taxonomy" id="46514"/>
    <lineage>
        <taxon>Eukaryota</taxon>
        <taxon>Metazoa</taxon>
        <taxon>Echinodermata</taxon>
        <taxon>Eleutherozoa</taxon>
        <taxon>Asterozoa</taxon>
        <taxon>Asteroidea</taxon>
        <taxon>Valvatacea</taxon>
        <taxon>Valvatida</taxon>
        <taxon>Asterinidae</taxon>
        <taxon>Patiria</taxon>
    </lineage>
</organism>
<proteinExistence type="predicted"/>
<dbReference type="PROSITE" id="PS50158">
    <property type="entry name" value="ZF_CCHC"/>
    <property type="match status" value="1"/>
</dbReference>
<evidence type="ECO:0000259" key="3">
    <source>
        <dbReference type="PROSITE" id="PS50158"/>
    </source>
</evidence>
<keyword evidence="1" id="KW-0863">Zinc-finger</keyword>
<evidence type="ECO:0000313" key="4">
    <source>
        <dbReference type="EnsemblMetazoa" id="XP_038063405.1"/>
    </source>
</evidence>
<dbReference type="EnsemblMetazoa" id="XM_038207477.1">
    <property type="protein sequence ID" value="XP_038063405.1"/>
    <property type="gene ID" value="LOC119734121"/>
</dbReference>
<feature type="region of interest" description="Disordered" evidence="2">
    <location>
        <begin position="441"/>
        <end position="468"/>
    </location>
</feature>
<evidence type="ECO:0000313" key="5">
    <source>
        <dbReference type="Proteomes" id="UP000887568"/>
    </source>
</evidence>
<dbReference type="GO" id="GO:0008270">
    <property type="term" value="F:zinc ion binding"/>
    <property type="evidence" value="ECO:0007669"/>
    <property type="project" value="UniProtKB-KW"/>
</dbReference>
<reference evidence="4" key="1">
    <citation type="submission" date="2022-11" db="UniProtKB">
        <authorList>
            <consortium name="EnsemblMetazoa"/>
        </authorList>
    </citation>
    <scope>IDENTIFICATION</scope>
</reference>
<feature type="region of interest" description="Disordered" evidence="2">
    <location>
        <begin position="339"/>
        <end position="364"/>
    </location>
</feature>
<feature type="region of interest" description="Disordered" evidence="2">
    <location>
        <begin position="1"/>
        <end position="33"/>
    </location>
</feature>
<dbReference type="PANTHER" id="PTHR45823">
    <property type="entry name" value="T-SNARE COILED-COIL HOMOLOGY DOMAIN-CONTAINING PROTEIN"/>
    <property type="match status" value="1"/>
</dbReference>
<dbReference type="GeneID" id="119734121"/>
<dbReference type="GO" id="GO:0003676">
    <property type="term" value="F:nucleic acid binding"/>
    <property type="evidence" value="ECO:0007669"/>
    <property type="project" value="InterPro"/>
</dbReference>
<name>A0A914AHD8_PATMI</name>
<evidence type="ECO:0000256" key="2">
    <source>
        <dbReference type="SAM" id="MobiDB-lite"/>
    </source>
</evidence>
<dbReference type="SMART" id="SM00343">
    <property type="entry name" value="ZnF_C2HC"/>
    <property type="match status" value="1"/>
</dbReference>
<dbReference type="SUPFAM" id="SSF57756">
    <property type="entry name" value="Retrovirus zinc finger-like domains"/>
    <property type="match status" value="1"/>
</dbReference>
<feature type="domain" description="CCHC-type" evidence="3">
    <location>
        <begin position="421"/>
        <end position="435"/>
    </location>
</feature>
<dbReference type="Gene3D" id="4.10.60.10">
    <property type="entry name" value="Zinc finger, CCHC-type"/>
    <property type="match status" value="1"/>
</dbReference>
<dbReference type="AlphaFoldDB" id="A0A914AHD8"/>
<sequence length="468" mass="53414">MSQHIDTAQARCRPQGYVSHKPGRPVSQDMPPWSFYSDRYTPPPTYMYAYPPIPPQNPDVGAYPYLPPQSVAYRPDPPQQWYGQPPYPSPDMVPPLPYRHRPVAIPQSATRAPQTRGVTPEDRKPRVLPKTLEFDGKLDWSLYKRKFETYAMSVGWTESQKKDMLIWGLTGKAADFYVLLSKMNEDLSYSHLISEFNKRFKREELPETLQARFQLECQEEGETLRDWADKILSLAAKAYKDLPEAWIRKNAIIRFCMGSLDKEAGQHACIQQPKTFDEAMDKMEWFRCISKSAGARHAPQKLTKSAPPVRAYKCASYEFGENDPGSEEEEEEDLRIRKMEVRRKQSTPQPILKRESGNKTPEPTQDVGIAGLAKQMSQMTVATSALTKQVAASISDLTTEIKGMFRELGRQRSTSPSRRACYLCGDEKHFARECPTKDLKGKETKVLRFEDEQPKSQGTKTEAGFSPQ</sequence>
<dbReference type="InterPro" id="IPR036875">
    <property type="entry name" value="Znf_CCHC_sf"/>
</dbReference>
<dbReference type="Proteomes" id="UP000887568">
    <property type="component" value="Unplaced"/>
</dbReference>
<keyword evidence="1" id="KW-0862">Zinc</keyword>
<keyword evidence="5" id="KW-1185">Reference proteome</keyword>
<dbReference type="RefSeq" id="XP_038063405.1">
    <property type="nucleotide sequence ID" value="XM_038207477.1"/>
</dbReference>
<protein>
    <recommendedName>
        <fullName evidence="3">CCHC-type domain-containing protein</fullName>
    </recommendedName>
</protein>
<feature type="compositionally biased region" description="Basic and acidic residues" evidence="2">
    <location>
        <begin position="441"/>
        <end position="454"/>
    </location>
</feature>
<dbReference type="InterPro" id="IPR001878">
    <property type="entry name" value="Znf_CCHC"/>
</dbReference>